<sequence>MSTLLDNCQDISILCKFSSSIELQVTVSGELDRLQEQINATTSLHRTLDKKIGFFQNALILNMQDKTELSWEILAKLLVETKLRVCMCPAKGHYLLSIKSSPFSVTLALDKSKEDIPGLYVFLNNKYGLHMSDSGSLGSGSTNLTEPDVIIFRIRKSPPSEIIPNRDFFSRAISQGMIDAISIDRPSFQWEKFRVEDRLNTNHRYLSESIICDQAEFIRRDICTAPTDGREYRINHTRYDITCTAIASANTAYPNTLNYYINNLYVCHG</sequence>
<evidence type="ECO:0000313" key="2">
    <source>
        <dbReference type="Proteomes" id="UP000207721"/>
    </source>
</evidence>
<organism evidence="1 2">
    <name type="scientific">Sclerotinia sclerotiorum negative-stranded RNA virus 3</name>
    <dbReference type="NCBI Taxonomy" id="1435457"/>
    <lineage>
        <taxon>Viruses</taxon>
        <taxon>Riboviria</taxon>
        <taxon>Orthornavirae</taxon>
        <taxon>Negarnaviricota</taxon>
        <taxon>Haploviricotina</taxon>
        <taxon>Monjiviricetes</taxon>
        <taxon>Mononegavirales</taxon>
        <taxon>Mymonaviridae</taxon>
        <taxon>Sclerotimonavirus</taxon>
        <taxon>Sclerotimonavirus sclerotiniae</taxon>
    </lineage>
</organism>
<dbReference type="OrthoDB" id="30218at10239"/>
<accession>A0A0D4BTV2</accession>
<dbReference type="RefSeq" id="YP_009129261.1">
    <property type="nucleotide sequence ID" value="NC_026732.1"/>
</dbReference>
<name>A0A0D4BTV2_9MONO</name>
<dbReference type="Proteomes" id="UP000207721">
    <property type="component" value="Segment"/>
</dbReference>
<dbReference type="EMBL" id="KC601997">
    <property type="protein sequence ID" value="AJT39501.1"/>
    <property type="molecule type" value="Genomic_RNA"/>
</dbReference>
<dbReference type="KEGG" id="vg:23797307"/>
<reference evidence="2" key="1">
    <citation type="journal article" date="2016" name="J. Virol.">
        <title>Identification of Diverse Mycoviruses through Metatranscriptomics Characterization of the Viromes of Five Major Fungal Plant Pathogens.</title>
        <authorList>
            <person name="Marzano S.-Y.L."/>
            <person name="Nelson B.D."/>
            <person name="Ajayi-Oyetunde O."/>
            <person name="Bradley C.A."/>
            <person name="Hughes T.J."/>
            <person name="Hartman G.L."/>
            <person name="Eastburn D.M."/>
            <person name="Domier L.L."/>
        </authorList>
    </citation>
    <scope>NUCLEOTIDE SEQUENCE [LARGE SCALE GENOMIC DNA]</scope>
</reference>
<protein>
    <submittedName>
        <fullName evidence="1">Gp3</fullName>
    </submittedName>
</protein>
<dbReference type="GeneID" id="23797307"/>
<proteinExistence type="predicted"/>
<evidence type="ECO:0000313" key="1">
    <source>
        <dbReference type="EMBL" id="AJT39501.1"/>
    </source>
</evidence>